<keyword evidence="2" id="KW-0540">Nuclease</keyword>
<evidence type="ECO:0000256" key="5">
    <source>
        <dbReference type="ARBA" id="ARBA00022837"/>
    </source>
</evidence>
<dbReference type="Pfam" id="PF00407">
    <property type="entry name" value="Bet_v_1"/>
    <property type="match status" value="1"/>
</dbReference>
<proteinExistence type="inferred from homology"/>
<dbReference type="STRING" id="3871.A0A1J7HRL6"/>
<dbReference type="KEGG" id="lang:109358792"/>
<dbReference type="GO" id="GO:0016787">
    <property type="term" value="F:hydrolase activity"/>
    <property type="evidence" value="ECO:0007669"/>
    <property type="project" value="UniProtKB-KW"/>
</dbReference>
<dbReference type="InterPro" id="IPR052006">
    <property type="entry name" value="MLP-like"/>
</dbReference>
<accession>A0A1J7HRL6</accession>
<dbReference type="EMBL" id="CM007370">
    <property type="protein sequence ID" value="OIW03107.1"/>
    <property type="molecule type" value="Genomic_DNA"/>
</dbReference>
<dbReference type="GO" id="GO:0005829">
    <property type="term" value="C:cytosol"/>
    <property type="evidence" value="ECO:0007669"/>
    <property type="project" value="UniProtKB-SubCell"/>
</dbReference>
<dbReference type="OrthoDB" id="1847301at2759"/>
<reference evidence="8 9" key="1">
    <citation type="journal article" date="2017" name="Plant Biotechnol. J.">
        <title>A comprehensive draft genome sequence for lupin (Lupinus angustifolius), an emerging health food: insights into plant-microbe interactions and legume evolution.</title>
        <authorList>
            <person name="Hane J.K."/>
            <person name="Ming Y."/>
            <person name="Kamphuis L.G."/>
            <person name="Nelson M.N."/>
            <person name="Garg G."/>
            <person name="Atkins C.A."/>
            <person name="Bayer P.E."/>
            <person name="Bravo A."/>
            <person name="Bringans S."/>
            <person name="Cannon S."/>
            <person name="Edwards D."/>
            <person name="Foley R."/>
            <person name="Gao L.L."/>
            <person name="Harrison M.J."/>
            <person name="Huang W."/>
            <person name="Hurgobin B."/>
            <person name="Li S."/>
            <person name="Liu C.W."/>
            <person name="McGrath A."/>
            <person name="Morahan G."/>
            <person name="Murray J."/>
            <person name="Weller J."/>
            <person name="Jian J."/>
            <person name="Singh K.B."/>
        </authorList>
    </citation>
    <scope>NUCLEOTIDE SEQUENCE [LARGE SCALE GENOMIC DNA]</scope>
    <source>
        <strain evidence="9">cv. Tanjil</strain>
        <tissue evidence="8">Whole plant</tissue>
    </source>
</reference>
<dbReference type="InterPro" id="IPR000916">
    <property type="entry name" value="Bet_v_I/MLP"/>
</dbReference>
<dbReference type="Gramene" id="OIW03107">
    <property type="protein sequence ID" value="OIW03107"/>
    <property type="gene ID" value="TanjilG_07259"/>
</dbReference>
<protein>
    <recommendedName>
        <fullName evidence="7">Bet v I/Major latex protein domain-containing protein</fullName>
    </recommendedName>
</protein>
<dbReference type="CDD" id="cd07816">
    <property type="entry name" value="Bet_v1-like"/>
    <property type="match status" value="1"/>
</dbReference>
<dbReference type="AlphaFoldDB" id="A0A1J7HRL6"/>
<dbReference type="PANTHER" id="PTHR31338">
    <property type="entry name" value="POLYKETIDE CYCLASE/DEHYDRASE AND LIPID TRANSPORT SUPERFAMILY PROTEIN"/>
    <property type="match status" value="1"/>
</dbReference>
<evidence type="ECO:0000256" key="2">
    <source>
        <dbReference type="ARBA" id="ARBA00022722"/>
    </source>
</evidence>
<dbReference type="Proteomes" id="UP000188354">
    <property type="component" value="Chromosome LG10"/>
</dbReference>
<organism evidence="8 9">
    <name type="scientific">Lupinus angustifolius</name>
    <name type="common">Narrow-leaved blue lupine</name>
    <dbReference type="NCBI Taxonomy" id="3871"/>
    <lineage>
        <taxon>Eukaryota</taxon>
        <taxon>Viridiplantae</taxon>
        <taxon>Streptophyta</taxon>
        <taxon>Embryophyta</taxon>
        <taxon>Tracheophyta</taxon>
        <taxon>Spermatophyta</taxon>
        <taxon>Magnoliopsida</taxon>
        <taxon>eudicotyledons</taxon>
        <taxon>Gunneridae</taxon>
        <taxon>Pentapetalae</taxon>
        <taxon>rosids</taxon>
        <taxon>fabids</taxon>
        <taxon>Fabales</taxon>
        <taxon>Fabaceae</taxon>
        <taxon>Papilionoideae</taxon>
        <taxon>50 kb inversion clade</taxon>
        <taxon>genistoids sensu lato</taxon>
        <taxon>core genistoids</taxon>
        <taxon>Genisteae</taxon>
        <taxon>Lupinus</taxon>
    </lineage>
</organism>
<dbReference type="GO" id="GO:0006952">
    <property type="term" value="P:defense response"/>
    <property type="evidence" value="ECO:0007669"/>
    <property type="project" value="InterPro"/>
</dbReference>
<sequence length="152" mass="17765">MALTGKLSTEIPIQAPPSKWFELFAKQLHDVQHHAERVHHTKLHEGEDWHHNDTIKHWTYEIDGKVVTCKERIESHDEENKRITYVLFDGDISPSYKNFKFIIHIIENDDGSAAVNWTIEYEKNDDSVEPPYGHLEYLTKCSRDIDANLLKA</sequence>
<evidence type="ECO:0000256" key="3">
    <source>
        <dbReference type="ARBA" id="ARBA00022723"/>
    </source>
</evidence>
<dbReference type="SUPFAM" id="SSF55961">
    <property type="entry name" value="Bet v1-like"/>
    <property type="match status" value="1"/>
</dbReference>
<feature type="domain" description="Bet v I/Major latex protein" evidence="7">
    <location>
        <begin position="2"/>
        <end position="152"/>
    </location>
</feature>
<dbReference type="GO" id="GO:0046872">
    <property type="term" value="F:metal ion binding"/>
    <property type="evidence" value="ECO:0007669"/>
    <property type="project" value="UniProtKB-KW"/>
</dbReference>
<keyword evidence="5" id="KW-0106">Calcium</keyword>
<dbReference type="OMA" id="CHESFEE"/>
<evidence type="ECO:0000256" key="6">
    <source>
        <dbReference type="ARBA" id="ARBA00038242"/>
    </source>
</evidence>
<keyword evidence="3" id="KW-0479">Metal-binding</keyword>
<dbReference type="Gene3D" id="3.30.530.20">
    <property type="match status" value="1"/>
</dbReference>
<evidence type="ECO:0000313" key="9">
    <source>
        <dbReference type="Proteomes" id="UP000188354"/>
    </source>
</evidence>
<evidence type="ECO:0000313" key="8">
    <source>
        <dbReference type="EMBL" id="OIW03107.1"/>
    </source>
</evidence>
<evidence type="ECO:0000256" key="1">
    <source>
        <dbReference type="ARBA" id="ARBA00004514"/>
    </source>
</evidence>
<name>A0A1J7HRL6_LUPAN</name>
<gene>
    <name evidence="8" type="ORF">TanjilG_07259</name>
</gene>
<evidence type="ECO:0000256" key="4">
    <source>
        <dbReference type="ARBA" id="ARBA00022801"/>
    </source>
</evidence>
<evidence type="ECO:0000259" key="7">
    <source>
        <dbReference type="SMART" id="SM01037"/>
    </source>
</evidence>
<comment type="similarity">
    <text evidence="6">Belongs to the MLP family.</text>
</comment>
<comment type="subcellular location">
    <subcellularLocation>
        <location evidence="1">Cytoplasm</location>
        <location evidence="1">Cytosol</location>
    </subcellularLocation>
</comment>
<dbReference type="GO" id="GO:0004518">
    <property type="term" value="F:nuclease activity"/>
    <property type="evidence" value="ECO:0007669"/>
    <property type="project" value="UniProtKB-KW"/>
</dbReference>
<keyword evidence="4" id="KW-0378">Hydrolase</keyword>
<dbReference type="PANTHER" id="PTHR31338:SF16">
    <property type="entry name" value="POLYKETIDE CYCLASE_DEHYDRASE AND LIPID TRANSPORT SUPERFAMILY PROTEIN"/>
    <property type="match status" value="1"/>
</dbReference>
<keyword evidence="9" id="KW-1185">Reference proteome</keyword>
<dbReference type="SMART" id="SM01037">
    <property type="entry name" value="Bet_v_1"/>
    <property type="match status" value="1"/>
</dbReference>
<dbReference type="InterPro" id="IPR023393">
    <property type="entry name" value="START-like_dom_sf"/>
</dbReference>